<dbReference type="Pfam" id="PF05872">
    <property type="entry name" value="HerA_C"/>
    <property type="match status" value="1"/>
</dbReference>
<dbReference type="InterPro" id="IPR051162">
    <property type="entry name" value="T4SS_component"/>
</dbReference>
<organism evidence="3 4">
    <name type="scientific">Hypericibacter adhaerens</name>
    <dbReference type="NCBI Taxonomy" id="2602016"/>
    <lineage>
        <taxon>Bacteria</taxon>
        <taxon>Pseudomonadati</taxon>
        <taxon>Pseudomonadota</taxon>
        <taxon>Alphaproteobacteria</taxon>
        <taxon>Rhodospirillales</taxon>
        <taxon>Dongiaceae</taxon>
        <taxon>Hypericibacter</taxon>
    </lineage>
</organism>
<dbReference type="InterPro" id="IPR027417">
    <property type="entry name" value="P-loop_NTPase"/>
</dbReference>
<dbReference type="CDD" id="cd01127">
    <property type="entry name" value="TrwB_TraG_TraD_VirD4"/>
    <property type="match status" value="1"/>
</dbReference>
<sequence length="526" mass="56435">MTDVPAIPVAKGAALREILPRYANRHGLITGATGTGKTVSLQVIAEGLSARGVPVFMADVKGDLAGLSQAGAMSPKLQERLTKLGLPAPSFRAYPVIFWDLFGEQGHPVRATISEMGPLLLGRLLDLNETQTGVLNLVFKLADDQGLLLLDLKDLQAMLAFVADNAKELTTTYGNVSAATVGAIQRGLLQLESQAGDRFFGEPALELADLMLTDPSGAGAVNILAADKLMQSPRLYATFLLWLLSELFENLPEVGDPDKPKLVFFFDEAHLLFNDAPKALLEKIEQVVRLVRSKGVGVFFVTQNPLDVPDTVLGQLGNRVQHALRAFTPRDQKAVKAAAQTFRQNPALDTEKTIMELGVGEALVSFLEPGGTPAIVDRAFILPPGSRLGAITPEERQRVIAASPVKGRYEQAIDRESAFETLQGRKAAAAPPGSWQRPTDVKTTRQAEARSGPWGGTAAPSTEPARPAPQRQAPPREERSTFDKIVFGDGRRQGLAEAMAKSAVRQVGSSLGRQILRGVLGSILKG</sequence>
<keyword evidence="3" id="KW-0067">ATP-binding</keyword>
<feature type="compositionally biased region" description="Low complexity" evidence="1">
    <location>
        <begin position="463"/>
        <end position="473"/>
    </location>
</feature>
<feature type="compositionally biased region" description="Basic and acidic residues" evidence="1">
    <location>
        <begin position="439"/>
        <end position="448"/>
    </location>
</feature>
<dbReference type="SUPFAM" id="SSF52540">
    <property type="entry name" value="P-loop containing nucleoside triphosphate hydrolases"/>
    <property type="match status" value="1"/>
</dbReference>
<dbReference type="InterPro" id="IPR033186">
    <property type="entry name" value="HerA_C"/>
</dbReference>
<protein>
    <submittedName>
        <fullName evidence="3">ATP-binding protein</fullName>
    </submittedName>
</protein>
<gene>
    <name evidence="3" type="ORF">FRZ61_45560</name>
</gene>
<dbReference type="OrthoDB" id="9758751at2"/>
<evidence type="ECO:0000313" key="4">
    <source>
        <dbReference type="Proteomes" id="UP000325797"/>
    </source>
</evidence>
<evidence type="ECO:0000256" key="1">
    <source>
        <dbReference type="SAM" id="MobiDB-lite"/>
    </source>
</evidence>
<dbReference type="PANTHER" id="PTHR30121">
    <property type="entry name" value="UNCHARACTERIZED PROTEIN YJGR-RELATED"/>
    <property type="match status" value="1"/>
</dbReference>
<dbReference type="AlphaFoldDB" id="A0A5J6N6M4"/>
<proteinExistence type="predicted"/>
<dbReference type="GO" id="GO:0005524">
    <property type="term" value="F:ATP binding"/>
    <property type="evidence" value="ECO:0007669"/>
    <property type="project" value="UniProtKB-KW"/>
</dbReference>
<accession>A0A5J6N6M4</accession>
<dbReference type="PANTHER" id="PTHR30121:SF6">
    <property type="entry name" value="SLR6007 PROTEIN"/>
    <property type="match status" value="1"/>
</dbReference>
<keyword evidence="3" id="KW-0547">Nucleotide-binding</keyword>
<feature type="region of interest" description="Disordered" evidence="1">
    <location>
        <begin position="423"/>
        <end position="483"/>
    </location>
</feature>
<keyword evidence="4" id="KW-1185">Reference proteome</keyword>
<evidence type="ECO:0000259" key="2">
    <source>
        <dbReference type="Pfam" id="PF05872"/>
    </source>
</evidence>
<dbReference type="Gene3D" id="3.40.50.300">
    <property type="entry name" value="P-loop containing nucleotide triphosphate hydrolases"/>
    <property type="match status" value="2"/>
</dbReference>
<dbReference type="KEGG" id="hadh:FRZ61_45560"/>
<reference evidence="3 4" key="1">
    <citation type="submission" date="2019-08" db="EMBL/GenBank/DDBJ databases">
        <title>Hyperibacter terrae gen. nov., sp. nov. and Hyperibacter viscosus sp. nov., two new members in the family Rhodospirillaceae isolated from the rhizosphere of Hypericum perforatum.</title>
        <authorList>
            <person name="Noviana Z."/>
        </authorList>
    </citation>
    <scope>NUCLEOTIDE SEQUENCE [LARGE SCALE GENOMIC DNA]</scope>
    <source>
        <strain evidence="3 4">R5959</strain>
    </source>
</reference>
<name>A0A5J6N6M4_9PROT</name>
<dbReference type="RefSeq" id="WP_151119877.1">
    <property type="nucleotide sequence ID" value="NZ_CP042582.1"/>
</dbReference>
<dbReference type="Proteomes" id="UP000325797">
    <property type="component" value="Chromosome"/>
</dbReference>
<dbReference type="EMBL" id="CP042582">
    <property type="protein sequence ID" value="QEX24615.1"/>
    <property type="molecule type" value="Genomic_DNA"/>
</dbReference>
<feature type="domain" description="Helicase HerA-like C-terminal" evidence="2">
    <location>
        <begin position="18"/>
        <end position="523"/>
    </location>
</feature>
<evidence type="ECO:0000313" key="3">
    <source>
        <dbReference type="EMBL" id="QEX24615.1"/>
    </source>
</evidence>